<feature type="region of interest" description="Disordered" evidence="1">
    <location>
        <begin position="1"/>
        <end position="56"/>
    </location>
</feature>
<evidence type="ECO:0000313" key="3">
    <source>
        <dbReference type="Proteomes" id="UP001168505"/>
    </source>
</evidence>
<gene>
    <name evidence="2" type="ORF">QVN40_02670</name>
</gene>
<dbReference type="AlphaFoldDB" id="A0AAW7JZ16"/>
<evidence type="ECO:0000313" key="2">
    <source>
        <dbReference type="EMBL" id="MDN0068606.1"/>
    </source>
</evidence>
<feature type="compositionally biased region" description="Low complexity" evidence="1">
    <location>
        <begin position="13"/>
        <end position="39"/>
    </location>
</feature>
<dbReference type="EMBL" id="JAUEIR010000002">
    <property type="protein sequence ID" value="MDN0068606.1"/>
    <property type="molecule type" value="Genomic_DNA"/>
</dbReference>
<accession>A0AAW7JZ16</accession>
<evidence type="ECO:0000256" key="1">
    <source>
        <dbReference type="SAM" id="MobiDB-lite"/>
    </source>
</evidence>
<proteinExistence type="predicted"/>
<reference evidence="2" key="1">
    <citation type="submission" date="2023-06" db="EMBL/GenBank/DDBJ databases">
        <authorList>
            <person name="Zeman M."/>
            <person name="Kubasova T."/>
            <person name="Jahodarova E."/>
            <person name="Nykrynova M."/>
            <person name="Rychlik I."/>
        </authorList>
    </citation>
    <scope>NUCLEOTIDE SEQUENCE</scope>
    <source>
        <strain evidence="2">15_COKtk</strain>
    </source>
</reference>
<organism evidence="2 3">
    <name type="scientific">Collinsella ihumii</name>
    <dbReference type="NCBI Taxonomy" id="1720204"/>
    <lineage>
        <taxon>Bacteria</taxon>
        <taxon>Bacillati</taxon>
        <taxon>Actinomycetota</taxon>
        <taxon>Coriobacteriia</taxon>
        <taxon>Coriobacteriales</taxon>
        <taxon>Coriobacteriaceae</taxon>
        <taxon>Collinsella</taxon>
    </lineage>
</organism>
<feature type="compositionally biased region" description="Gly residues" evidence="1">
    <location>
        <begin position="1"/>
        <end position="12"/>
    </location>
</feature>
<name>A0AAW7JZ16_9ACTN</name>
<dbReference type="RefSeq" id="WP_289826684.1">
    <property type="nucleotide sequence ID" value="NZ_JAUEIR010000002.1"/>
</dbReference>
<evidence type="ECO:0008006" key="4">
    <source>
        <dbReference type="Google" id="ProtNLM"/>
    </source>
</evidence>
<comment type="caution">
    <text evidence="2">The sequence shown here is derived from an EMBL/GenBank/DDBJ whole genome shotgun (WGS) entry which is preliminary data.</text>
</comment>
<dbReference type="Proteomes" id="UP001168505">
    <property type="component" value="Unassembled WGS sequence"/>
</dbReference>
<reference evidence="2" key="2">
    <citation type="submission" date="2023-08" db="EMBL/GenBank/DDBJ databases">
        <title>Identification and characterization of horizontal gene transfer across gut microbiota members of farm animals based on homology search.</title>
        <authorList>
            <person name="Schwarzerova J."/>
            <person name="Nykrynova M."/>
            <person name="Jureckova K."/>
            <person name="Cejkova D."/>
            <person name="Rychlik I."/>
        </authorList>
    </citation>
    <scope>NUCLEOTIDE SEQUENCE</scope>
    <source>
        <strain evidence="2">15_COKtk</strain>
    </source>
</reference>
<protein>
    <recommendedName>
        <fullName evidence="4">DUF4355 domain-containing protein</fullName>
    </recommendedName>
</protein>
<sequence>MDGLQEGAGLGEEGAAQRQDAQRQAAQQQAPPAQIAGADPNGSETGDAVSKARDDYEAALAERDARIAELEGQIAEAAKTAEGAEALRREMDELRRQGDEERIGFELQIAGARNVKAARALLPDHGNDIEKLKAAEPWLFGAGAAPAQTGATGLPNAGAASDEGATLKRWRKIAGLADEGKEE</sequence>